<proteinExistence type="predicted"/>
<dbReference type="Proteomes" id="UP000192578">
    <property type="component" value="Unassembled WGS sequence"/>
</dbReference>
<name>A0A1W0WCB8_HYPEX</name>
<reference evidence="2" key="1">
    <citation type="submission" date="2017-01" db="EMBL/GenBank/DDBJ databases">
        <title>Comparative genomics of anhydrobiosis in the tardigrade Hypsibius dujardini.</title>
        <authorList>
            <person name="Yoshida Y."/>
            <person name="Koutsovoulos G."/>
            <person name="Laetsch D."/>
            <person name="Stevens L."/>
            <person name="Kumar S."/>
            <person name="Horikawa D."/>
            <person name="Ishino K."/>
            <person name="Komine S."/>
            <person name="Tomita M."/>
            <person name="Blaxter M."/>
            <person name="Arakawa K."/>
        </authorList>
    </citation>
    <scope>NUCLEOTIDE SEQUENCE [LARGE SCALE GENOMIC DNA]</scope>
    <source>
        <strain evidence="2">Z151</strain>
    </source>
</reference>
<accession>A0A1W0WCB8</accession>
<comment type="caution">
    <text evidence="1">The sequence shown here is derived from an EMBL/GenBank/DDBJ whole genome shotgun (WGS) entry which is preliminary data.</text>
</comment>
<keyword evidence="2" id="KW-1185">Reference proteome</keyword>
<dbReference type="AlphaFoldDB" id="A0A1W0WCB8"/>
<evidence type="ECO:0000313" key="1">
    <source>
        <dbReference type="EMBL" id="OQV12851.1"/>
    </source>
</evidence>
<protein>
    <submittedName>
        <fullName evidence="1">Uncharacterized protein</fullName>
    </submittedName>
</protein>
<gene>
    <name evidence="1" type="ORF">BV898_12872</name>
</gene>
<organism evidence="1 2">
    <name type="scientific">Hypsibius exemplaris</name>
    <name type="common">Freshwater tardigrade</name>
    <dbReference type="NCBI Taxonomy" id="2072580"/>
    <lineage>
        <taxon>Eukaryota</taxon>
        <taxon>Metazoa</taxon>
        <taxon>Ecdysozoa</taxon>
        <taxon>Tardigrada</taxon>
        <taxon>Eutardigrada</taxon>
        <taxon>Parachela</taxon>
        <taxon>Hypsibioidea</taxon>
        <taxon>Hypsibiidae</taxon>
        <taxon>Hypsibius</taxon>
    </lineage>
</organism>
<dbReference type="EMBL" id="MTYJ01000135">
    <property type="protein sequence ID" value="OQV12851.1"/>
    <property type="molecule type" value="Genomic_DNA"/>
</dbReference>
<evidence type="ECO:0000313" key="2">
    <source>
        <dbReference type="Proteomes" id="UP000192578"/>
    </source>
</evidence>
<sequence>MLCEILKRSQLSGGQLQILKGSEAARTRLRFLTVEEIVNGPLEGGLLTGVEYPDLMRQNFLKSTSSPAVTPFLHLYPTEPRVL</sequence>